<keyword evidence="1" id="KW-0344">Guanine-nucleotide releasing factor</keyword>
<comment type="caution">
    <text evidence="5">The sequence shown here is derived from an EMBL/GenBank/DDBJ whole genome shotgun (WGS) entry which is preliminary data.</text>
</comment>
<dbReference type="InterPro" id="IPR051553">
    <property type="entry name" value="Ran_GTPase-activating"/>
</dbReference>
<keyword evidence="6" id="KW-1185">Reference proteome</keyword>
<dbReference type="InterPro" id="IPR000408">
    <property type="entry name" value="Reg_chr_condens"/>
</dbReference>
<accession>A0ABP9NCQ5</accession>
<feature type="signal peptide" evidence="3">
    <location>
        <begin position="1"/>
        <end position="20"/>
    </location>
</feature>
<proteinExistence type="predicted"/>
<gene>
    <name evidence="5" type="ORF">GCM10023211_24600</name>
</gene>
<dbReference type="Gene3D" id="2.130.10.30">
    <property type="entry name" value="Regulator of chromosome condensation 1/beta-lactamase-inhibitor protein II"/>
    <property type="match status" value="2"/>
</dbReference>
<dbReference type="PANTHER" id="PTHR45982:SF1">
    <property type="entry name" value="REGULATOR OF CHROMOSOME CONDENSATION"/>
    <property type="match status" value="1"/>
</dbReference>
<dbReference type="InterPro" id="IPR058923">
    <property type="entry name" value="RCC1-like_dom"/>
</dbReference>
<evidence type="ECO:0000256" key="3">
    <source>
        <dbReference type="SAM" id="SignalP"/>
    </source>
</evidence>
<dbReference type="Proteomes" id="UP001500171">
    <property type="component" value="Unassembled WGS sequence"/>
</dbReference>
<evidence type="ECO:0000256" key="2">
    <source>
        <dbReference type="ARBA" id="ARBA00022737"/>
    </source>
</evidence>
<name>A0ABP9NCQ5_9GAMM</name>
<dbReference type="RefSeq" id="WP_345492688.1">
    <property type="nucleotide sequence ID" value="NZ_BAABHY010000013.1"/>
</dbReference>
<sequence>MQVNKSITFLIACFCFSSLAGTRTDSIILSTKSIISGGIGQTNSVDTGITIENGDLWIWGFRGSGQQGNGQSVVLQWNPPERVSNFVKKGLNVTQVAAGIYHIIALDDKGNVWGWGQNGYQEAAGGLYSGYPNTPVLVLKDKNVVLIEAGEYVSYALTKDGDVYAWGHGIYGQIGNGNKKSVNHVYKIPRSQFDNRPVVLIGGAYEGGYAINDLGGVFAWGDDQNDSFGYARAPKEHVYVTTPIQIYNLGGIDGAQIRHICGGEAFTNFLTSSGDVYGMGRSNMLGIGSDKSHVKDNVTTPVHITSNVTSLYCRYGGSVAITHNAEILTWGFDNNQFDMYGIYPINRTYYGDLTKIDGGKEHILYWNDKGEGYGVGYGAGNKLSQSSNHNVSWPGVKLQFVIDAMKKVYGQDYIPGQGQ</sequence>
<dbReference type="PROSITE" id="PS50012">
    <property type="entry name" value="RCC1_3"/>
    <property type="match status" value="3"/>
</dbReference>
<reference evidence="6" key="1">
    <citation type="journal article" date="2019" name="Int. J. Syst. Evol. Microbiol.">
        <title>The Global Catalogue of Microorganisms (GCM) 10K type strain sequencing project: providing services to taxonomists for standard genome sequencing and annotation.</title>
        <authorList>
            <consortium name="The Broad Institute Genomics Platform"/>
            <consortium name="The Broad Institute Genome Sequencing Center for Infectious Disease"/>
            <person name="Wu L."/>
            <person name="Ma J."/>
        </authorList>
    </citation>
    <scope>NUCLEOTIDE SEQUENCE [LARGE SCALE GENOMIC DNA]</scope>
    <source>
        <strain evidence="6">JCM 18050</strain>
    </source>
</reference>
<evidence type="ECO:0000259" key="4">
    <source>
        <dbReference type="Pfam" id="PF25390"/>
    </source>
</evidence>
<evidence type="ECO:0000313" key="5">
    <source>
        <dbReference type="EMBL" id="GAA5114717.1"/>
    </source>
</evidence>
<dbReference type="EMBL" id="BAABHY010000013">
    <property type="protein sequence ID" value="GAA5114717.1"/>
    <property type="molecule type" value="Genomic_DNA"/>
</dbReference>
<feature type="domain" description="RCC1-like" evidence="4">
    <location>
        <begin position="49"/>
        <end position="335"/>
    </location>
</feature>
<keyword evidence="2" id="KW-0677">Repeat</keyword>
<dbReference type="PROSITE" id="PS00626">
    <property type="entry name" value="RCC1_2"/>
    <property type="match status" value="1"/>
</dbReference>
<keyword evidence="3" id="KW-0732">Signal</keyword>
<feature type="chain" id="PRO_5045279893" description="RCC1-like domain-containing protein" evidence="3">
    <location>
        <begin position="21"/>
        <end position="419"/>
    </location>
</feature>
<dbReference type="PRINTS" id="PR00633">
    <property type="entry name" value="RCCNDNSATION"/>
</dbReference>
<dbReference type="InterPro" id="IPR009091">
    <property type="entry name" value="RCC1/BLIP-II"/>
</dbReference>
<organism evidence="5 6">
    <name type="scientific">Orbus sasakiae</name>
    <dbReference type="NCBI Taxonomy" id="1078475"/>
    <lineage>
        <taxon>Bacteria</taxon>
        <taxon>Pseudomonadati</taxon>
        <taxon>Pseudomonadota</taxon>
        <taxon>Gammaproteobacteria</taxon>
        <taxon>Orbales</taxon>
        <taxon>Orbaceae</taxon>
        <taxon>Orbus</taxon>
    </lineage>
</organism>
<dbReference type="PANTHER" id="PTHR45982">
    <property type="entry name" value="REGULATOR OF CHROMOSOME CONDENSATION"/>
    <property type="match status" value="1"/>
</dbReference>
<evidence type="ECO:0000313" key="6">
    <source>
        <dbReference type="Proteomes" id="UP001500171"/>
    </source>
</evidence>
<evidence type="ECO:0000256" key="1">
    <source>
        <dbReference type="ARBA" id="ARBA00022658"/>
    </source>
</evidence>
<dbReference type="SUPFAM" id="SSF50985">
    <property type="entry name" value="RCC1/BLIP-II"/>
    <property type="match status" value="2"/>
</dbReference>
<protein>
    <recommendedName>
        <fullName evidence="4">RCC1-like domain-containing protein</fullName>
    </recommendedName>
</protein>
<dbReference type="Pfam" id="PF25390">
    <property type="entry name" value="WD40_RLD"/>
    <property type="match status" value="1"/>
</dbReference>